<evidence type="ECO:0000256" key="3">
    <source>
        <dbReference type="ARBA" id="ARBA00023015"/>
    </source>
</evidence>
<dbReference type="PRINTS" id="PR00038">
    <property type="entry name" value="HTHLUXR"/>
</dbReference>
<proteinExistence type="predicted"/>
<evidence type="ECO:0000259" key="7">
    <source>
        <dbReference type="PROSITE" id="PS50043"/>
    </source>
</evidence>
<feature type="modified residue" description="4-aspartylphosphate" evidence="6">
    <location>
        <position position="83"/>
    </location>
</feature>
<gene>
    <name evidence="9" type="ORF">J2Z83_001303</name>
</gene>
<dbReference type="GO" id="GO:0003677">
    <property type="term" value="F:DNA binding"/>
    <property type="evidence" value="ECO:0007669"/>
    <property type="project" value="UniProtKB-KW"/>
</dbReference>
<dbReference type="PROSITE" id="PS50043">
    <property type="entry name" value="HTH_LUXR_2"/>
    <property type="match status" value="1"/>
</dbReference>
<dbReference type="Pfam" id="PF00196">
    <property type="entry name" value="GerE"/>
    <property type="match status" value="1"/>
</dbReference>
<dbReference type="EMBL" id="JAGGKX010000005">
    <property type="protein sequence ID" value="MBP1969199.1"/>
    <property type="molecule type" value="Genomic_DNA"/>
</dbReference>
<keyword evidence="5" id="KW-0804">Transcription</keyword>
<evidence type="ECO:0000256" key="4">
    <source>
        <dbReference type="ARBA" id="ARBA00023125"/>
    </source>
</evidence>
<feature type="domain" description="HTH luxR-type" evidence="7">
    <location>
        <begin position="181"/>
        <end position="246"/>
    </location>
</feature>
<evidence type="ECO:0000313" key="9">
    <source>
        <dbReference type="EMBL" id="MBP1969199.1"/>
    </source>
</evidence>
<dbReference type="InterPro" id="IPR016032">
    <property type="entry name" value="Sig_transdc_resp-reg_C-effctor"/>
</dbReference>
<protein>
    <submittedName>
        <fullName evidence="9">DNA-binding NarL/FixJ family response regulator</fullName>
    </submittedName>
</protein>
<comment type="subcellular location">
    <subcellularLocation>
        <location evidence="1">Cytoplasm</location>
    </subcellularLocation>
</comment>
<dbReference type="SMART" id="SM00421">
    <property type="entry name" value="HTH_LUXR"/>
    <property type="match status" value="1"/>
</dbReference>
<dbReference type="InterPro" id="IPR039420">
    <property type="entry name" value="WalR-like"/>
</dbReference>
<dbReference type="Gene3D" id="3.40.50.2300">
    <property type="match status" value="1"/>
</dbReference>
<dbReference type="PANTHER" id="PTHR43214">
    <property type="entry name" value="TWO-COMPONENT RESPONSE REGULATOR"/>
    <property type="match status" value="1"/>
</dbReference>
<organism evidence="9 10">
    <name type="scientific">Virgibacillus natechei</name>
    <dbReference type="NCBI Taxonomy" id="1216297"/>
    <lineage>
        <taxon>Bacteria</taxon>
        <taxon>Bacillati</taxon>
        <taxon>Bacillota</taxon>
        <taxon>Bacilli</taxon>
        <taxon>Bacillales</taxon>
        <taxon>Bacillaceae</taxon>
        <taxon>Virgibacillus</taxon>
    </lineage>
</organism>
<dbReference type="InterPro" id="IPR001789">
    <property type="entry name" value="Sig_transdc_resp-reg_receiver"/>
</dbReference>
<evidence type="ECO:0000313" key="10">
    <source>
        <dbReference type="Proteomes" id="UP001519345"/>
    </source>
</evidence>
<accession>A0ABS4IE26</accession>
<dbReference type="SUPFAM" id="SSF52172">
    <property type="entry name" value="CheY-like"/>
    <property type="match status" value="1"/>
</dbReference>
<name>A0ABS4IE26_9BACI</name>
<dbReference type="SMART" id="SM00448">
    <property type="entry name" value="REC"/>
    <property type="match status" value="1"/>
</dbReference>
<dbReference type="InterPro" id="IPR000792">
    <property type="entry name" value="Tscrpt_reg_LuxR_C"/>
</dbReference>
<dbReference type="CDD" id="cd17535">
    <property type="entry name" value="REC_NarL-like"/>
    <property type="match status" value="1"/>
</dbReference>
<keyword evidence="10" id="KW-1185">Reference proteome</keyword>
<dbReference type="Pfam" id="PF00072">
    <property type="entry name" value="Response_reg"/>
    <property type="match status" value="1"/>
</dbReference>
<evidence type="ECO:0000256" key="1">
    <source>
        <dbReference type="ARBA" id="ARBA00004496"/>
    </source>
</evidence>
<evidence type="ECO:0000259" key="8">
    <source>
        <dbReference type="PROSITE" id="PS50110"/>
    </source>
</evidence>
<comment type="caution">
    <text evidence="9">The sequence shown here is derived from an EMBL/GenBank/DDBJ whole genome shotgun (WGS) entry which is preliminary data.</text>
</comment>
<feature type="domain" description="Response regulatory" evidence="8">
    <location>
        <begin position="32"/>
        <end position="148"/>
    </location>
</feature>
<keyword evidence="2 6" id="KW-0597">Phosphoprotein</keyword>
<evidence type="ECO:0000256" key="5">
    <source>
        <dbReference type="ARBA" id="ARBA00023163"/>
    </source>
</evidence>
<evidence type="ECO:0000256" key="6">
    <source>
        <dbReference type="PROSITE-ProRule" id="PRU00169"/>
    </source>
</evidence>
<dbReference type="SUPFAM" id="SSF46894">
    <property type="entry name" value="C-terminal effector domain of the bipartite response regulators"/>
    <property type="match status" value="1"/>
</dbReference>
<dbReference type="CDD" id="cd06170">
    <property type="entry name" value="LuxR_C_like"/>
    <property type="match status" value="1"/>
</dbReference>
<evidence type="ECO:0000256" key="2">
    <source>
        <dbReference type="ARBA" id="ARBA00022553"/>
    </source>
</evidence>
<dbReference type="InterPro" id="IPR011006">
    <property type="entry name" value="CheY-like_superfamily"/>
</dbReference>
<dbReference type="Proteomes" id="UP001519345">
    <property type="component" value="Unassembled WGS sequence"/>
</dbReference>
<keyword evidence="4 9" id="KW-0238">DNA-binding</keyword>
<dbReference type="PROSITE" id="PS50110">
    <property type="entry name" value="RESPONSE_REGULATORY"/>
    <property type="match status" value="1"/>
</dbReference>
<dbReference type="InterPro" id="IPR058245">
    <property type="entry name" value="NreC/VraR/RcsB-like_REC"/>
</dbReference>
<dbReference type="PANTHER" id="PTHR43214:SF43">
    <property type="entry name" value="TWO-COMPONENT RESPONSE REGULATOR"/>
    <property type="match status" value="1"/>
</dbReference>
<keyword evidence="3" id="KW-0805">Transcription regulation</keyword>
<reference evidence="9 10" key="1">
    <citation type="submission" date="2021-03" db="EMBL/GenBank/DDBJ databases">
        <title>Genomic Encyclopedia of Type Strains, Phase IV (KMG-IV): sequencing the most valuable type-strain genomes for metagenomic binning, comparative biology and taxonomic classification.</title>
        <authorList>
            <person name="Goeker M."/>
        </authorList>
    </citation>
    <scope>NUCLEOTIDE SEQUENCE [LARGE SCALE GENOMIC DNA]</scope>
    <source>
        <strain evidence="9 10">DSM 25609</strain>
    </source>
</reference>
<sequence length="250" mass="28398">MYIFNVTLFTDRETEKKNRMKLNHKGQLAMIKVLLVEDQRLFSEGVKALIERMDDMEVVGMASNGKEAVTLMNQVEADVILMDIHMPHVDGIVTTTHLKDNYPNVKCVLLTTFAEEDLIVAGFIAGADGFLLKSLDAEHLISAVRDAYHDQVVISGKAAKILASKIQGFQYNKKEQLARELKNRNIRLSDREIDIVSLVMKEATNREIAQRLFLSEGTIKNYISIIYTKINLNTRKDVIEYLNGLVHPDY</sequence>